<dbReference type="Pfam" id="PF13173">
    <property type="entry name" value="AAA_14"/>
    <property type="match status" value="1"/>
</dbReference>
<keyword evidence="3" id="KW-1185">Reference proteome</keyword>
<gene>
    <name evidence="2" type="ORF">PEDI_28660</name>
</gene>
<dbReference type="PANTHER" id="PTHR42990:SF1">
    <property type="entry name" value="AAA+ ATPASE DOMAIN-CONTAINING PROTEIN"/>
    <property type="match status" value="1"/>
</dbReference>
<dbReference type="Proteomes" id="UP001310022">
    <property type="component" value="Unassembled WGS sequence"/>
</dbReference>
<evidence type="ECO:0000313" key="2">
    <source>
        <dbReference type="EMBL" id="GJM62314.1"/>
    </source>
</evidence>
<dbReference type="PANTHER" id="PTHR42990">
    <property type="entry name" value="ATPASE"/>
    <property type="match status" value="1"/>
</dbReference>
<evidence type="ECO:0000313" key="3">
    <source>
        <dbReference type="Proteomes" id="UP001310022"/>
    </source>
</evidence>
<feature type="domain" description="AAA" evidence="1">
    <location>
        <begin position="25"/>
        <end position="145"/>
    </location>
</feature>
<dbReference type="EMBL" id="BQKE01000001">
    <property type="protein sequence ID" value="GJM62314.1"/>
    <property type="molecule type" value="Genomic_DNA"/>
</dbReference>
<sequence>MSTLLLPVQTCLIPRFIDQQIDWKHPLIGIIGGQASGKTSFLQLKKDDFGDKALYLNAGDFKFTHEQILDHLTLFEARGGNSAFIDDFHRQPDWISQLISIRKALPKFQIIFSIPPIHQHHRKFTAIQSDGKIYQLPSFSFREYLAVKHQITAPPLTLEEILSHQYLDWLEKSKIRPLALFEDYLHHFNQGDALEDLGLSLERELVQFAQLKASTGFKLKHLCYLLANQAPDKPNTSQLALAIDMSRPSLNELLQLLEQAEIIHFLKKATKGIKAIRPVDKLFFGNLSTYREIIKNQSPQNLYEAFAFTHLKVKHELASPEFGDFLVDEKLVLAVGEKARSKKELKALTEAIKVNPLIEKGEERNIPLWALGLLY</sequence>
<accession>A0AAN4VZX6</accession>
<dbReference type="RefSeq" id="WP_338237611.1">
    <property type="nucleotide sequence ID" value="NZ_BQKE01000001.1"/>
</dbReference>
<reference evidence="2 3" key="1">
    <citation type="submission" date="2021-12" db="EMBL/GenBank/DDBJ databases">
        <title>Genome sequencing of bacteria with rrn-lacking chromosome and rrn-plasmid.</title>
        <authorList>
            <person name="Anda M."/>
            <person name="Iwasaki W."/>
        </authorList>
    </citation>
    <scope>NUCLEOTIDE SEQUENCE [LARGE SCALE GENOMIC DNA]</scope>
    <source>
        <strain evidence="2 3">NBRC 15940</strain>
    </source>
</reference>
<dbReference type="InterPro" id="IPR041682">
    <property type="entry name" value="AAA_14"/>
</dbReference>
<organism evidence="2 3">
    <name type="scientific">Persicobacter diffluens</name>
    <dbReference type="NCBI Taxonomy" id="981"/>
    <lineage>
        <taxon>Bacteria</taxon>
        <taxon>Pseudomonadati</taxon>
        <taxon>Bacteroidota</taxon>
        <taxon>Cytophagia</taxon>
        <taxon>Cytophagales</taxon>
        <taxon>Persicobacteraceae</taxon>
        <taxon>Persicobacter</taxon>
    </lineage>
</organism>
<protein>
    <submittedName>
        <fullName evidence="2">ATPase AAA</fullName>
    </submittedName>
</protein>
<proteinExistence type="predicted"/>
<name>A0AAN4VZX6_9BACT</name>
<evidence type="ECO:0000259" key="1">
    <source>
        <dbReference type="Pfam" id="PF13173"/>
    </source>
</evidence>
<dbReference type="SUPFAM" id="SSF52540">
    <property type="entry name" value="P-loop containing nucleoside triphosphate hydrolases"/>
    <property type="match status" value="1"/>
</dbReference>
<comment type="caution">
    <text evidence="2">The sequence shown here is derived from an EMBL/GenBank/DDBJ whole genome shotgun (WGS) entry which is preliminary data.</text>
</comment>
<dbReference type="InterPro" id="IPR027417">
    <property type="entry name" value="P-loop_NTPase"/>
</dbReference>
<dbReference type="AlphaFoldDB" id="A0AAN4VZX6"/>